<reference evidence="2" key="1">
    <citation type="journal article" date="2020" name="Stud. Mycol.">
        <title>101 Dothideomycetes genomes: a test case for predicting lifestyles and emergence of pathogens.</title>
        <authorList>
            <person name="Haridas S."/>
            <person name="Albert R."/>
            <person name="Binder M."/>
            <person name="Bloem J."/>
            <person name="Labutti K."/>
            <person name="Salamov A."/>
            <person name="Andreopoulos B."/>
            <person name="Baker S."/>
            <person name="Barry K."/>
            <person name="Bills G."/>
            <person name="Bluhm B."/>
            <person name="Cannon C."/>
            <person name="Castanera R."/>
            <person name="Culley D."/>
            <person name="Daum C."/>
            <person name="Ezra D."/>
            <person name="Gonzalez J."/>
            <person name="Henrissat B."/>
            <person name="Kuo A."/>
            <person name="Liang C."/>
            <person name="Lipzen A."/>
            <person name="Lutzoni F."/>
            <person name="Magnuson J."/>
            <person name="Mondo S."/>
            <person name="Nolan M."/>
            <person name="Ohm R."/>
            <person name="Pangilinan J."/>
            <person name="Park H.-J."/>
            <person name="Ramirez L."/>
            <person name="Alfaro M."/>
            <person name="Sun H."/>
            <person name="Tritt A."/>
            <person name="Yoshinaga Y."/>
            <person name="Zwiers L.-H."/>
            <person name="Turgeon B."/>
            <person name="Goodwin S."/>
            <person name="Spatafora J."/>
            <person name="Crous P."/>
            <person name="Grigoriev I."/>
        </authorList>
    </citation>
    <scope>NUCLEOTIDE SEQUENCE</scope>
    <source>
        <strain evidence="2">CBS 207.26</strain>
    </source>
</reference>
<feature type="region of interest" description="Disordered" evidence="1">
    <location>
        <begin position="74"/>
        <end position="144"/>
    </location>
</feature>
<feature type="compositionally biased region" description="Basic and acidic residues" evidence="1">
    <location>
        <begin position="106"/>
        <end position="121"/>
    </location>
</feature>
<organism evidence="2 3">
    <name type="scientific">Zopfia rhizophila CBS 207.26</name>
    <dbReference type="NCBI Taxonomy" id="1314779"/>
    <lineage>
        <taxon>Eukaryota</taxon>
        <taxon>Fungi</taxon>
        <taxon>Dikarya</taxon>
        <taxon>Ascomycota</taxon>
        <taxon>Pezizomycotina</taxon>
        <taxon>Dothideomycetes</taxon>
        <taxon>Dothideomycetes incertae sedis</taxon>
        <taxon>Zopfiaceae</taxon>
        <taxon>Zopfia</taxon>
    </lineage>
</organism>
<evidence type="ECO:0000313" key="2">
    <source>
        <dbReference type="EMBL" id="KAF2174939.1"/>
    </source>
</evidence>
<evidence type="ECO:0000256" key="1">
    <source>
        <dbReference type="SAM" id="MobiDB-lite"/>
    </source>
</evidence>
<dbReference type="AlphaFoldDB" id="A0A6A6D9R3"/>
<feature type="region of interest" description="Disordered" evidence="1">
    <location>
        <begin position="175"/>
        <end position="194"/>
    </location>
</feature>
<dbReference type="Proteomes" id="UP000800200">
    <property type="component" value="Unassembled WGS sequence"/>
</dbReference>
<gene>
    <name evidence="2" type="ORF">K469DRAFT_685144</name>
</gene>
<evidence type="ECO:0000313" key="3">
    <source>
        <dbReference type="Proteomes" id="UP000800200"/>
    </source>
</evidence>
<feature type="compositionally biased region" description="Basic and acidic residues" evidence="1">
    <location>
        <begin position="130"/>
        <end position="141"/>
    </location>
</feature>
<feature type="compositionally biased region" description="Polar residues" evidence="1">
    <location>
        <begin position="74"/>
        <end position="100"/>
    </location>
</feature>
<dbReference type="EMBL" id="ML994759">
    <property type="protein sequence ID" value="KAF2174939.1"/>
    <property type="molecule type" value="Genomic_DNA"/>
</dbReference>
<accession>A0A6A6D9R3</accession>
<name>A0A6A6D9R3_9PEZI</name>
<proteinExistence type="predicted"/>
<keyword evidence="3" id="KW-1185">Reference proteome</keyword>
<sequence length="194" mass="22203">MDLKKFYAYIMFPDTVRYRHHPRTALRTNPAGLQGHLLIRAEDFKAKSGIQGMEIHFKSLLKVPVASPRLTRGTGITNQMVREQSKSGTTAKLQQSNRALRTTAPEVHHSMTDQTSPRKWDQGSLAGDSLESKRDSRRRDLQTLLKNRRTKIDEERKNRVGELGSKLDAQMKICEEHPNARSRSRGDGSLKRNW</sequence>
<protein>
    <submittedName>
        <fullName evidence="2">Uncharacterized protein</fullName>
    </submittedName>
</protein>